<sequence length="36" mass="3683">MGFANGDAGPHAVAGVGSVHYQATLYLGGLALWQPR</sequence>
<dbReference type="EMBL" id="JACHJB010000001">
    <property type="protein sequence ID" value="MBB6345378.1"/>
    <property type="molecule type" value="Genomic_DNA"/>
</dbReference>
<organism evidence="1 2">
    <name type="scientific">Nonomuraea muscovyensis</name>
    <dbReference type="NCBI Taxonomy" id="1124761"/>
    <lineage>
        <taxon>Bacteria</taxon>
        <taxon>Bacillati</taxon>
        <taxon>Actinomycetota</taxon>
        <taxon>Actinomycetes</taxon>
        <taxon>Streptosporangiales</taxon>
        <taxon>Streptosporangiaceae</taxon>
        <taxon>Nonomuraea</taxon>
    </lineage>
</organism>
<evidence type="ECO:0000313" key="1">
    <source>
        <dbReference type="EMBL" id="MBB6345378.1"/>
    </source>
</evidence>
<gene>
    <name evidence="1" type="ORF">FHU36_001887</name>
</gene>
<dbReference type="AlphaFoldDB" id="A0A7X0EVC3"/>
<evidence type="ECO:0000313" key="2">
    <source>
        <dbReference type="Proteomes" id="UP000583800"/>
    </source>
</evidence>
<dbReference type="Proteomes" id="UP000583800">
    <property type="component" value="Unassembled WGS sequence"/>
</dbReference>
<comment type="caution">
    <text evidence="1">The sequence shown here is derived from an EMBL/GenBank/DDBJ whole genome shotgun (WGS) entry which is preliminary data.</text>
</comment>
<reference evidence="1 2" key="1">
    <citation type="submission" date="2020-08" db="EMBL/GenBank/DDBJ databases">
        <title>Sequencing the genomes of 1000 actinobacteria strains.</title>
        <authorList>
            <person name="Klenk H.-P."/>
        </authorList>
    </citation>
    <scope>NUCLEOTIDE SEQUENCE [LARGE SCALE GENOMIC DNA]</scope>
    <source>
        <strain evidence="1 2">DSM 45913</strain>
    </source>
</reference>
<name>A0A7X0EVC3_9ACTN</name>
<protein>
    <submittedName>
        <fullName evidence="1">Uncharacterized protein</fullName>
    </submittedName>
</protein>
<proteinExistence type="predicted"/>
<keyword evidence="2" id="KW-1185">Reference proteome</keyword>
<accession>A0A7X0EVC3</accession>